<evidence type="ECO:0000256" key="5">
    <source>
        <dbReference type="ARBA" id="ARBA00022989"/>
    </source>
</evidence>
<feature type="transmembrane region" description="Helical" evidence="9">
    <location>
        <begin position="467"/>
        <end position="489"/>
    </location>
</feature>
<sequence length="595" mass="62943">MKENNADHASTTDTSALRDALPRLGAPGSRSALLHADGATGTESDARFDLLPVDAPVTERSTINQLRRFFALRWMGTAGSLLIAFGGLGAGALPVVGNPYDNVPSGALMSRLLQSSSALVFVGIGLLVVAWVGMAPFVGHRIHLPRYRWRASEKDPRGWYLVRPATPRRVQRLVTEGQMWRTWAGWVVPLIFTAPLFTQDIYSYLANGSIVHQGLDPYAGGPVEILGADNRLARSVPFIWANSPSPYGPVSLGLAAAISVLTHDSIMAGVIAHRLLSLAGIVAAGWATGRLARRCRVSPAAALWLGVLNPLAILHLVGGIHNESILLGLVLVGVELALRSIDKLGRPGNWRWLGWLIASGVLISCAGMVKVTGFIGLGFTGMALARCLALRRGYSTARALATAVAVQVVTLAASILAVSAITGIGLGWVTGQGGAATIRSWISISTDIGVITGFLGMLLGLGDHTDAILSVTRAAGVLLAGAFMLRMLWATYRGAIHPVGGLGVATAVLVALFPVVHPWYILWAVFPLAAWANRHFFRTIVVAYSVPMSFFVLPRGLGLPPGTVLVIYLAALGAFAVVAGTWALLLRRAGLHDLD</sequence>
<accession>A0A540R4L6</accession>
<keyword evidence="4 9" id="KW-0812">Transmembrane</keyword>
<feature type="transmembrane region" description="Helical" evidence="9">
    <location>
        <begin position="70"/>
        <end position="96"/>
    </location>
</feature>
<keyword evidence="6 9" id="KW-0472">Membrane</keyword>
<evidence type="ECO:0000313" key="10">
    <source>
        <dbReference type="EMBL" id="TQE42672.1"/>
    </source>
</evidence>
<gene>
    <name evidence="10" type="ORF">EJK80_11270</name>
</gene>
<feature type="transmembrane region" description="Helical" evidence="9">
    <location>
        <begin position="399"/>
        <end position="429"/>
    </location>
</feature>
<keyword evidence="3 10" id="KW-0808">Transferase</keyword>
<evidence type="ECO:0000256" key="7">
    <source>
        <dbReference type="ARBA" id="ARBA00043987"/>
    </source>
</evidence>
<dbReference type="InterPro" id="IPR049829">
    <property type="entry name" value="MptA/B-like"/>
</dbReference>
<dbReference type="STRING" id="1686286.GCA_900092335_01850"/>
<dbReference type="NCBIfam" id="NF038066">
    <property type="entry name" value="MptB"/>
    <property type="match status" value="1"/>
</dbReference>
<dbReference type="AlphaFoldDB" id="A0A540R4L6"/>
<organism evidence="10 11">
    <name type="scientific">Corynebacterium phoceense</name>
    <dbReference type="NCBI Taxonomy" id="1686286"/>
    <lineage>
        <taxon>Bacteria</taxon>
        <taxon>Bacillati</taxon>
        <taxon>Actinomycetota</taxon>
        <taxon>Actinomycetes</taxon>
        <taxon>Mycobacteriales</taxon>
        <taxon>Corynebacteriaceae</taxon>
        <taxon>Corynebacterium</taxon>
    </lineage>
</organism>
<keyword evidence="11" id="KW-1185">Reference proteome</keyword>
<keyword evidence="5 9" id="KW-1133">Transmembrane helix</keyword>
<evidence type="ECO:0000256" key="2">
    <source>
        <dbReference type="ARBA" id="ARBA00022676"/>
    </source>
</evidence>
<evidence type="ECO:0000256" key="8">
    <source>
        <dbReference type="SAM" id="MobiDB-lite"/>
    </source>
</evidence>
<name>A0A540R4L6_9CORY</name>
<dbReference type="Pfam" id="PF26314">
    <property type="entry name" value="MptA_B_family"/>
    <property type="match status" value="1"/>
</dbReference>
<reference evidence="10 11" key="1">
    <citation type="submission" date="2019-06" db="EMBL/GenBank/DDBJ databases">
        <title>Draft genome of C. phoceense Strain 272.</title>
        <authorList>
            <person name="Pacheco L.G.C."/>
            <person name="Barberis C.M."/>
            <person name="Almuzara M.N."/>
            <person name="Traglia G.M."/>
            <person name="Santos C.S."/>
            <person name="Rocha D.J.P.G."/>
            <person name="Aguiar E.R.G.R."/>
            <person name="Vay C.A."/>
        </authorList>
    </citation>
    <scope>NUCLEOTIDE SEQUENCE [LARGE SCALE GENOMIC DNA]</scope>
    <source>
        <strain evidence="10 11">272</strain>
    </source>
</reference>
<evidence type="ECO:0000313" key="11">
    <source>
        <dbReference type="Proteomes" id="UP000318080"/>
    </source>
</evidence>
<dbReference type="GO" id="GO:0016020">
    <property type="term" value="C:membrane"/>
    <property type="evidence" value="ECO:0007669"/>
    <property type="project" value="UniProtKB-SubCell"/>
</dbReference>
<feature type="transmembrane region" description="Helical" evidence="9">
    <location>
        <begin position="565"/>
        <end position="585"/>
    </location>
</feature>
<feature type="transmembrane region" description="Helical" evidence="9">
    <location>
        <begin position="535"/>
        <end position="553"/>
    </location>
</feature>
<dbReference type="GO" id="GO:0016757">
    <property type="term" value="F:glycosyltransferase activity"/>
    <property type="evidence" value="ECO:0007669"/>
    <property type="project" value="UniProtKB-KW"/>
</dbReference>
<feature type="transmembrane region" description="Helical" evidence="9">
    <location>
        <begin position="266"/>
        <end position="288"/>
    </location>
</feature>
<evidence type="ECO:0000256" key="6">
    <source>
        <dbReference type="ARBA" id="ARBA00023136"/>
    </source>
</evidence>
<evidence type="ECO:0000256" key="9">
    <source>
        <dbReference type="SAM" id="Phobius"/>
    </source>
</evidence>
<comment type="similarity">
    <text evidence="7">Belongs to the MptA/B family.</text>
</comment>
<dbReference type="EMBL" id="VHIR01000020">
    <property type="protein sequence ID" value="TQE42672.1"/>
    <property type="molecule type" value="Genomic_DNA"/>
</dbReference>
<keyword evidence="2" id="KW-0328">Glycosyltransferase</keyword>
<proteinExistence type="inferred from homology"/>
<feature type="region of interest" description="Disordered" evidence="8">
    <location>
        <begin position="1"/>
        <end position="21"/>
    </location>
</feature>
<dbReference type="RefSeq" id="WP_141629210.1">
    <property type="nucleotide sequence ID" value="NZ_VHIR01000020.1"/>
</dbReference>
<protein>
    <submittedName>
        <fullName evidence="10">Alpha 1,6 mannopyranosyltransferase</fullName>
    </submittedName>
</protein>
<feature type="transmembrane region" description="Helical" evidence="9">
    <location>
        <begin position="441"/>
        <end position="461"/>
    </location>
</feature>
<feature type="transmembrane region" description="Helical" evidence="9">
    <location>
        <begin position="353"/>
        <end position="379"/>
    </location>
</feature>
<evidence type="ECO:0000256" key="3">
    <source>
        <dbReference type="ARBA" id="ARBA00022679"/>
    </source>
</evidence>
<evidence type="ECO:0000256" key="1">
    <source>
        <dbReference type="ARBA" id="ARBA00004141"/>
    </source>
</evidence>
<feature type="transmembrane region" description="Helical" evidence="9">
    <location>
        <begin position="300"/>
        <end position="318"/>
    </location>
</feature>
<feature type="transmembrane region" description="Helical" evidence="9">
    <location>
        <begin position="501"/>
        <end position="523"/>
    </location>
</feature>
<comment type="caution">
    <text evidence="10">The sequence shown here is derived from an EMBL/GenBank/DDBJ whole genome shotgun (WGS) entry which is preliminary data.</text>
</comment>
<feature type="transmembrane region" description="Helical" evidence="9">
    <location>
        <begin position="116"/>
        <end position="138"/>
    </location>
</feature>
<dbReference type="Proteomes" id="UP000318080">
    <property type="component" value="Unassembled WGS sequence"/>
</dbReference>
<evidence type="ECO:0000256" key="4">
    <source>
        <dbReference type="ARBA" id="ARBA00022692"/>
    </source>
</evidence>
<comment type="subcellular location">
    <subcellularLocation>
        <location evidence="1">Membrane</location>
        <topology evidence="1">Multi-pass membrane protein</topology>
    </subcellularLocation>
</comment>